<dbReference type="Pfam" id="PF20136">
    <property type="entry name" value="DUF6526"/>
    <property type="match status" value="1"/>
</dbReference>
<evidence type="ECO:0000313" key="2">
    <source>
        <dbReference type="EMBL" id="MBB5057869.1"/>
    </source>
</evidence>
<dbReference type="Proteomes" id="UP000540989">
    <property type="component" value="Unassembled WGS sequence"/>
</dbReference>
<comment type="caution">
    <text evidence="2">The sequence shown here is derived from an EMBL/GenBank/DDBJ whole genome shotgun (WGS) entry which is preliminary data.</text>
</comment>
<keyword evidence="1" id="KW-0472">Membrane</keyword>
<dbReference type="AlphaFoldDB" id="A0A7W7ZE13"/>
<evidence type="ECO:0000313" key="3">
    <source>
        <dbReference type="Proteomes" id="UP000540989"/>
    </source>
</evidence>
<name>A0A7W7ZE13_9BACT</name>
<feature type="transmembrane region" description="Helical" evidence="1">
    <location>
        <begin position="46"/>
        <end position="67"/>
    </location>
</feature>
<proteinExistence type="predicted"/>
<organism evidence="2 3">
    <name type="scientific">Granulicella aggregans</name>
    <dbReference type="NCBI Taxonomy" id="474949"/>
    <lineage>
        <taxon>Bacteria</taxon>
        <taxon>Pseudomonadati</taxon>
        <taxon>Acidobacteriota</taxon>
        <taxon>Terriglobia</taxon>
        <taxon>Terriglobales</taxon>
        <taxon>Acidobacteriaceae</taxon>
        <taxon>Granulicella</taxon>
    </lineage>
</organism>
<keyword evidence="3" id="KW-1185">Reference proteome</keyword>
<evidence type="ECO:0000256" key="1">
    <source>
        <dbReference type="SAM" id="Phobius"/>
    </source>
</evidence>
<feature type="transmembrane region" description="Helical" evidence="1">
    <location>
        <begin position="15"/>
        <end position="40"/>
    </location>
</feature>
<keyword evidence="1" id="KW-1133">Transmembrane helix</keyword>
<keyword evidence="1" id="KW-0812">Transmembrane</keyword>
<sequence>MPEPQSFKNHTRRDLPYLFSVLVLLANLIATLTMTVKIAISPEHKMLGLHIWLVIVSAALAAMAMNLRVKDLRVQNRVIRLEERLRYAAILQPTEQATAAKLTLGQMIALRFAADAELPTLIPRAVRENLTSKQIKGSITTWRADDLRV</sequence>
<dbReference type="RefSeq" id="WP_184217033.1">
    <property type="nucleotide sequence ID" value="NZ_JACHIP010000003.1"/>
</dbReference>
<dbReference type="EMBL" id="JACHIP010000003">
    <property type="protein sequence ID" value="MBB5057869.1"/>
    <property type="molecule type" value="Genomic_DNA"/>
</dbReference>
<accession>A0A7W7ZE13</accession>
<dbReference type="InterPro" id="IPR045385">
    <property type="entry name" value="DUF6526"/>
</dbReference>
<gene>
    <name evidence="2" type="ORF">HDF16_002575</name>
</gene>
<protein>
    <submittedName>
        <fullName evidence="2">Uncharacterized protein</fullName>
    </submittedName>
</protein>
<reference evidence="2 3" key="1">
    <citation type="submission" date="2020-08" db="EMBL/GenBank/DDBJ databases">
        <title>Genomic Encyclopedia of Type Strains, Phase IV (KMG-V): Genome sequencing to study the core and pangenomes of soil and plant-associated prokaryotes.</title>
        <authorList>
            <person name="Whitman W."/>
        </authorList>
    </citation>
    <scope>NUCLEOTIDE SEQUENCE [LARGE SCALE GENOMIC DNA]</scope>
    <source>
        <strain evidence="2 3">M8UP14</strain>
    </source>
</reference>